<dbReference type="InterPro" id="IPR001639">
    <property type="entry name" value="T2SS_protein-GspC"/>
</dbReference>
<keyword evidence="6" id="KW-0812">Transmembrane</keyword>
<evidence type="ECO:0000256" key="4">
    <source>
        <dbReference type="ARBA" id="ARBA00022475"/>
    </source>
</evidence>
<comment type="subcellular location">
    <subcellularLocation>
        <location evidence="1">Cell inner membrane</location>
    </subcellularLocation>
</comment>
<keyword evidence="8" id="KW-1133">Transmembrane helix</keyword>
<dbReference type="InterPro" id="IPR036034">
    <property type="entry name" value="PDZ_sf"/>
</dbReference>
<keyword evidence="9" id="KW-0472">Membrane</keyword>
<dbReference type="EMBL" id="FOLH01000002">
    <property type="protein sequence ID" value="SFC05839.1"/>
    <property type="molecule type" value="Genomic_DNA"/>
</dbReference>
<dbReference type="Gene3D" id="2.30.42.10">
    <property type="match status" value="1"/>
</dbReference>
<dbReference type="InterPro" id="IPR024961">
    <property type="entry name" value="T2SS_GspC_N"/>
</dbReference>
<dbReference type="STRING" id="1122252.SAMN05660443_1367"/>
<feature type="region of interest" description="Disordered" evidence="10">
    <location>
        <begin position="153"/>
        <end position="214"/>
    </location>
</feature>
<name>A0A1I1G1X9_9GAMM</name>
<dbReference type="Gene3D" id="2.30.30.830">
    <property type="match status" value="1"/>
</dbReference>
<evidence type="ECO:0000313" key="12">
    <source>
        <dbReference type="EMBL" id="SFC05839.1"/>
    </source>
</evidence>
<keyword evidence="13" id="KW-1185">Reference proteome</keyword>
<dbReference type="GO" id="GO:0015628">
    <property type="term" value="P:protein secretion by the type II secretion system"/>
    <property type="evidence" value="ECO:0007669"/>
    <property type="project" value="InterPro"/>
</dbReference>
<evidence type="ECO:0000313" key="13">
    <source>
        <dbReference type="Proteomes" id="UP000199058"/>
    </source>
</evidence>
<evidence type="ECO:0000259" key="11">
    <source>
        <dbReference type="Pfam" id="PF11356"/>
    </source>
</evidence>
<keyword evidence="3" id="KW-0813">Transport</keyword>
<dbReference type="SUPFAM" id="SSF50156">
    <property type="entry name" value="PDZ domain-like"/>
    <property type="match status" value="1"/>
</dbReference>
<accession>A0A1I1G1X9</accession>
<reference evidence="12 13" key="1">
    <citation type="submission" date="2016-10" db="EMBL/GenBank/DDBJ databases">
        <authorList>
            <person name="de Groot N.N."/>
        </authorList>
    </citation>
    <scope>NUCLEOTIDE SEQUENCE [LARGE SCALE GENOMIC DNA]</scope>
    <source>
        <strain evidence="12 13">DSM 18438</strain>
    </source>
</reference>
<organism evidence="12 13">
    <name type="scientific">Marinospirillum celere</name>
    <dbReference type="NCBI Taxonomy" id="1122252"/>
    <lineage>
        <taxon>Bacteria</taxon>
        <taxon>Pseudomonadati</taxon>
        <taxon>Pseudomonadota</taxon>
        <taxon>Gammaproteobacteria</taxon>
        <taxon>Oceanospirillales</taxon>
        <taxon>Oceanospirillaceae</taxon>
        <taxon>Marinospirillum</taxon>
    </lineage>
</organism>
<evidence type="ECO:0000256" key="8">
    <source>
        <dbReference type="ARBA" id="ARBA00022989"/>
    </source>
</evidence>
<gene>
    <name evidence="12" type="ORF">SAMN05660443_1367</name>
</gene>
<comment type="similarity">
    <text evidence="2">Belongs to the GSP C family.</text>
</comment>
<feature type="compositionally biased region" description="Polar residues" evidence="10">
    <location>
        <begin position="158"/>
        <end position="206"/>
    </location>
</feature>
<evidence type="ECO:0000256" key="1">
    <source>
        <dbReference type="ARBA" id="ARBA00004533"/>
    </source>
</evidence>
<dbReference type="Proteomes" id="UP000199058">
    <property type="component" value="Unassembled WGS sequence"/>
</dbReference>
<keyword evidence="7" id="KW-0653">Protein transport</keyword>
<proteinExistence type="inferred from homology"/>
<sequence length="317" mass="35302">MKGVAVKSALRWSLVVLGWLLLAPVLAAFIWTLMETLAPLPQDTSTSSRTSGPEVLWITNLDDYWQPAQEQQPLEEVQPVERSRLRVDVQGVLFSSRPERSLVLLKYRNQDRTLSIGDQLEEGVTLAEIHQDALIFNRNGRLERVDWQLAQEDRQSRRSSLLDQGEATTSSRRSPEGRSQANQRAATGNSEASDAAVESQQISRQETVGIRPLEETFGPDFRESLVRDPLQLMRHITVSPHNEGGQLQGFRIRPGSDPALFESLGLEAGDLVVSVDGVPVSDTAAMMNLHGQLATARSLDVEILRDGERLLFSLEME</sequence>
<dbReference type="GO" id="GO:0015627">
    <property type="term" value="C:type II protein secretion system complex"/>
    <property type="evidence" value="ECO:0007669"/>
    <property type="project" value="InterPro"/>
</dbReference>
<feature type="domain" description="Type II secretion system protein GspC N-terminal" evidence="11">
    <location>
        <begin position="19"/>
        <end position="145"/>
    </location>
</feature>
<dbReference type="AlphaFoldDB" id="A0A1I1G1X9"/>
<keyword evidence="4" id="KW-1003">Cell membrane</keyword>
<dbReference type="NCBIfam" id="TIGR01713">
    <property type="entry name" value="typeII_sec_gspC"/>
    <property type="match status" value="1"/>
</dbReference>
<dbReference type="OrthoDB" id="1491375at2"/>
<evidence type="ECO:0000256" key="3">
    <source>
        <dbReference type="ARBA" id="ARBA00022448"/>
    </source>
</evidence>
<evidence type="ECO:0000256" key="9">
    <source>
        <dbReference type="ARBA" id="ARBA00023136"/>
    </source>
</evidence>
<dbReference type="Pfam" id="PF11356">
    <property type="entry name" value="T2SSC"/>
    <property type="match status" value="1"/>
</dbReference>
<evidence type="ECO:0000256" key="5">
    <source>
        <dbReference type="ARBA" id="ARBA00022519"/>
    </source>
</evidence>
<dbReference type="RefSeq" id="WP_091961056.1">
    <property type="nucleotide sequence ID" value="NZ_FOLH01000002.1"/>
</dbReference>
<evidence type="ECO:0000256" key="2">
    <source>
        <dbReference type="ARBA" id="ARBA00007986"/>
    </source>
</evidence>
<evidence type="ECO:0000256" key="6">
    <source>
        <dbReference type="ARBA" id="ARBA00022692"/>
    </source>
</evidence>
<keyword evidence="5" id="KW-0997">Cell inner membrane</keyword>
<evidence type="ECO:0000256" key="10">
    <source>
        <dbReference type="SAM" id="MobiDB-lite"/>
    </source>
</evidence>
<evidence type="ECO:0000256" key="7">
    <source>
        <dbReference type="ARBA" id="ARBA00022927"/>
    </source>
</evidence>
<dbReference type="GO" id="GO:0005886">
    <property type="term" value="C:plasma membrane"/>
    <property type="evidence" value="ECO:0007669"/>
    <property type="project" value="UniProtKB-SubCell"/>
</dbReference>
<protein>
    <submittedName>
        <fullName evidence="12">Type II secretion system protein C</fullName>
    </submittedName>
</protein>